<proteinExistence type="predicted"/>
<dbReference type="AlphaFoldDB" id="A0AAW1A6J5"/>
<gene>
    <name evidence="2" type="ORF">QLX08_003912</name>
</gene>
<accession>A0AAW1A6J5</accession>
<dbReference type="Proteomes" id="UP001432146">
    <property type="component" value="Unassembled WGS sequence"/>
</dbReference>
<protein>
    <submittedName>
        <fullName evidence="2">Uncharacterized protein</fullName>
    </submittedName>
</protein>
<evidence type="ECO:0000256" key="1">
    <source>
        <dbReference type="SAM" id="MobiDB-lite"/>
    </source>
</evidence>
<feature type="compositionally biased region" description="Basic residues" evidence="1">
    <location>
        <begin position="51"/>
        <end position="72"/>
    </location>
</feature>
<feature type="compositionally biased region" description="Basic and acidic residues" evidence="1">
    <location>
        <begin position="73"/>
        <end position="92"/>
    </location>
</feature>
<comment type="caution">
    <text evidence="2">The sequence shown here is derived from an EMBL/GenBank/DDBJ whole genome shotgun (WGS) entry which is preliminary data.</text>
</comment>
<keyword evidence="3" id="KW-1185">Reference proteome</keyword>
<sequence>MPADRRQTQFPADVTVSVSWQLHYLLHQSAILLPFASSMQQQQQQQLAKPGGRKRKKSGRKGREKPAQRWKRVKDGGWRSERTEQGRRKWFH</sequence>
<evidence type="ECO:0000313" key="3">
    <source>
        <dbReference type="Proteomes" id="UP001432146"/>
    </source>
</evidence>
<evidence type="ECO:0000313" key="2">
    <source>
        <dbReference type="EMBL" id="KAK9304844.1"/>
    </source>
</evidence>
<feature type="region of interest" description="Disordered" evidence="1">
    <location>
        <begin position="38"/>
        <end position="92"/>
    </location>
</feature>
<name>A0AAW1A6J5_9HYME</name>
<reference evidence="2 3" key="1">
    <citation type="submission" date="2024-05" db="EMBL/GenBank/DDBJ databases">
        <title>The nuclear and mitochondrial genome assemblies of Tetragonisca angustula (Apidae: Meliponini), a tiny yet remarkable pollinator in the Neotropics.</title>
        <authorList>
            <person name="Ferrari R."/>
            <person name="Ricardo P.C."/>
            <person name="Dias F.C."/>
            <person name="Araujo N.S."/>
            <person name="Soares D.O."/>
            <person name="Zhou Q.-S."/>
            <person name="Zhu C.-D."/>
            <person name="Coutinho L."/>
            <person name="Airas M.C."/>
            <person name="Batista T.M."/>
        </authorList>
    </citation>
    <scope>NUCLEOTIDE SEQUENCE [LARGE SCALE GENOMIC DNA]</scope>
    <source>
        <strain evidence="2">ASF017062</strain>
        <tissue evidence="2">Abdomen</tissue>
    </source>
</reference>
<organism evidence="2 3">
    <name type="scientific">Tetragonisca angustula</name>
    <dbReference type="NCBI Taxonomy" id="166442"/>
    <lineage>
        <taxon>Eukaryota</taxon>
        <taxon>Metazoa</taxon>
        <taxon>Ecdysozoa</taxon>
        <taxon>Arthropoda</taxon>
        <taxon>Hexapoda</taxon>
        <taxon>Insecta</taxon>
        <taxon>Pterygota</taxon>
        <taxon>Neoptera</taxon>
        <taxon>Endopterygota</taxon>
        <taxon>Hymenoptera</taxon>
        <taxon>Apocrita</taxon>
        <taxon>Aculeata</taxon>
        <taxon>Apoidea</taxon>
        <taxon>Anthophila</taxon>
        <taxon>Apidae</taxon>
        <taxon>Tetragonisca</taxon>
    </lineage>
</organism>
<dbReference type="EMBL" id="JAWNGG020000059">
    <property type="protein sequence ID" value="KAK9304844.1"/>
    <property type="molecule type" value="Genomic_DNA"/>
</dbReference>